<dbReference type="GO" id="GO:0008276">
    <property type="term" value="F:protein methyltransferase activity"/>
    <property type="evidence" value="ECO:0007669"/>
    <property type="project" value="EnsemblFungi"/>
</dbReference>
<proteinExistence type="inferred from homology"/>
<keyword evidence="7" id="KW-1185">Reference proteome</keyword>
<dbReference type="Proteomes" id="UP000054304">
    <property type="component" value="Unassembled WGS sequence"/>
</dbReference>
<dbReference type="STRING" id="1245769.A0A0C7N5J7"/>
<dbReference type="Gene3D" id="3.40.50.150">
    <property type="entry name" value="Vaccinia Virus protein VP39"/>
    <property type="match status" value="1"/>
</dbReference>
<dbReference type="Pfam" id="PF05175">
    <property type="entry name" value="MTS"/>
    <property type="match status" value="1"/>
</dbReference>
<dbReference type="GO" id="GO:0006417">
    <property type="term" value="P:regulation of translation"/>
    <property type="evidence" value="ECO:0007669"/>
    <property type="project" value="EnsemblFungi"/>
</dbReference>
<evidence type="ECO:0000313" key="7">
    <source>
        <dbReference type="Proteomes" id="UP000054304"/>
    </source>
</evidence>
<dbReference type="PROSITE" id="PS00092">
    <property type="entry name" value="N6_MTASE"/>
    <property type="match status" value="1"/>
</dbReference>
<dbReference type="OrthoDB" id="406152at2759"/>
<keyword evidence="3" id="KW-0808">Transferase</keyword>
<name>A0A0C7N5J7_9SACH</name>
<dbReference type="InterPro" id="IPR007848">
    <property type="entry name" value="Small_mtfrase_dom"/>
</dbReference>
<sequence>MLPTPHVSCDYDKVYEPSEDSFLLLDALEKDRAFLTQFLGSQGVNLVCEVGCGSGIVTTFMMQNNIPSKYSIYVPTDVNPWALESTVGTVQRNECGQRFFSPVRTNLVHSIREQEIDLLVFNPPYVPAETVPAVPQDWELDPTKVASEQRPDDWLDLALLGGDDGMVVTWQLLNNLDSFLSAKGVAYILFCARNKPLDVVKHMQEQGWQSELVEHRKAGWEVLSIYRFHR</sequence>
<accession>A0A0C7N5J7</accession>
<dbReference type="GeneID" id="34686714"/>
<feature type="domain" description="Methyltransferase small" evidence="5">
    <location>
        <begin position="33"/>
        <end position="126"/>
    </location>
</feature>
<dbReference type="PANTHER" id="PTHR45875:SF1">
    <property type="entry name" value="METHYLTRANSFERASE N6AMT1"/>
    <property type="match status" value="1"/>
</dbReference>
<gene>
    <name evidence="6" type="ORF">LALA0_S07e05116g</name>
</gene>
<dbReference type="GO" id="GO:0035657">
    <property type="term" value="C:eRF1 methyltransferase complex"/>
    <property type="evidence" value="ECO:0007669"/>
    <property type="project" value="EnsemblFungi"/>
</dbReference>
<comment type="similarity">
    <text evidence="1">Belongs to the eukaryotic/archaeal PrmC-related family.</text>
</comment>
<evidence type="ECO:0000313" key="6">
    <source>
        <dbReference type="EMBL" id="CEP63218.1"/>
    </source>
</evidence>
<organism evidence="6 7">
    <name type="scientific">Lachancea lanzarotensis</name>
    <dbReference type="NCBI Taxonomy" id="1245769"/>
    <lineage>
        <taxon>Eukaryota</taxon>
        <taxon>Fungi</taxon>
        <taxon>Dikarya</taxon>
        <taxon>Ascomycota</taxon>
        <taxon>Saccharomycotina</taxon>
        <taxon>Saccharomycetes</taxon>
        <taxon>Saccharomycetales</taxon>
        <taxon>Saccharomycetaceae</taxon>
        <taxon>Lachancea</taxon>
    </lineage>
</organism>
<evidence type="ECO:0000259" key="5">
    <source>
        <dbReference type="Pfam" id="PF05175"/>
    </source>
</evidence>
<protein>
    <submittedName>
        <fullName evidence="6">LALA0S07e05116g1_1</fullName>
    </submittedName>
</protein>
<dbReference type="InterPro" id="IPR052190">
    <property type="entry name" value="Euk-Arch_PrmC-MTase"/>
</dbReference>
<keyword evidence="2" id="KW-0489">Methyltransferase</keyword>
<keyword evidence="4" id="KW-0949">S-adenosyl-L-methionine</keyword>
<evidence type="ECO:0000256" key="2">
    <source>
        <dbReference type="ARBA" id="ARBA00022603"/>
    </source>
</evidence>
<dbReference type="InterPro" id="IPR002052">
    <property type="entry name" value="DNA_methylase_N6_adenine_CS"/>
</dbReference>
<dbReference type="SUPFAM" id="SSF53335">
    <property type="entry name" value="S-adenosyl-L-methionine-dependent methyltransferases"/>
    <property type="match status" value="1"/>
</dbReference>
<reference evidence="6 7" key="1">
    <citation type="submission" date="2014-12" db="EMBL/GenBank/DDBJ databases">
        <authorList>
            <person name="Neuveglise Cecile"/>
        </authorList>
    </citation>
    <scope>NUCLEOTIDE SEQUENCE [LARGE SCALE GENOMIC DNA]</scope>
    <source>
        <strain evidence="6 7">CBS 12615</strain>
    </source>
</reference>
<evidence type="ECO:0000256" key="4">
    <source>
        <dbReference type="ARBA" id="ARBA00022691"/>
    </source>
</evidence>
<dbReference type="GO" id="GO:0032259">
    <property type="term" value="P:methylation"/>
    <property type="evidence" value="ECO:0007669"/>
    <property type="project" value="UniProtKB-KW"/>
</dbReference>
<dbReference type="GO" id="GO:0015934">
    <property type="term" value="C:large ribosomal subunit"/>
    <property type="evidence" value="ECO:0007669"/>
    <property type="project" value="EnsemblFungi"/>
</dbReference>
<dbReference type="InterPro" id="IPR029063">
    <property type="entry name" value="SAM-dependent_MTases_sf"/>
</dbReference>
<dbReference type="HOGENOM" id="CLU_018398_6_0_1"/>
<dbReference type="RefSeq" id="XP_022629439.1">
    <property type="nucleotide sequence ID" value="XM_022771542.1"/>
</dbReference>
<dbReference type="GO" id="GO:0008757">
    <property type="term" value="F:S-adenosylmethionine-dependent methyltransferase activity"/>
    <property type="evidence" value="ECO:0007669"/>
    <property type="project" value="EnsemblFungi"/>
</dbReference>
<dbReference type="EMBL" id="LN736366">
    <property type="protein sequence ID" value="CEP63218.1"/>
    <property type="molecule type" value="Genomic_DNA"/>
</dbReference>
<evidence type="ECO:0000256" key="1">
    <source>
        <dbReference type="ARBA" id="ARBA00006149"/>
    </source>
</evidence>
<dbReference type="AlphaFoldDB" id="A0A0C7N5J7"/>
<dbReference type="GO" id="GO:0042273">
    <property type="term" value="P:ribosomal large subunit biogenesis"/>
    <property type="evidence" value="ECO:0007669"/>
    <property type="project" value="EnsemblFungi"/>
</dbReference>
<dbReference type="PANTHER" id="PTHR45875">
    <property type="entry name" value="METHYLTRANSFERASE N6AMT1"/>
    <property type="match status" value="1"/>
</dbReference>
<dbReference type="GO" id="GO:0003676">
    <property type="term" value="F:nucleic acid binding"/>
    <property type="evidence" value="ECO:0007669"/>
    <property type="project" value="InterPro"/>
</dbReference>
<evidence type="ECO:0000256" key="3">
    <source>
        <dbReference type="ARBA" id="ARBA00022679"/>
    </source>
</evidence>